<name>A0A6J5EB00_9BURK</name>
<evidence type="ECO:0000259" key="2">
    <source>
        <dbReference type="PROSITE" id="PS50113"/>
    </source>
</evidence>
<dbReference type="SMART" id="SM00267">
    <property type="entry name" value="GGDEF"/>
    <property type="match status" value="1"/>
</dbReference>
<gene>
    <name evidence="5" type="ORF">LMG29739_03856</name>
</gene>
<dbReference type="GO" id="GO:0003824">
    <property type="term" value="F:catalytic activity"/>
    <property type="evidence" value="ECO:0007669"/>
    <property type="project" value="UniProtKB-ARBA"/>
</dbReference>
<dbReference type="RefSeq" id="WP_175112624.1">
    <property type="nucleotide sequence ID" value="NZ_CADIKF010000031.1"/>
</dbReference>
<dbReference type="Gene3D" id="3.20.20.450">
    <property type="entry name" value="EAL domain"/>
    <property type="match status" value="1"/>
</dbReference>
<dbReference type="InterPro" id="IPR035919">
    <property type="entry name" value="EAL_sf"/>
</dbReference>
<feature type="domain" description="GGDEF" evidence="4">
    <location>
        <begin position="414"/>
        <end position="547"/>
    </location>
</feature>
<dbReference type="NCBIfam" id="TIGR00254">
    <property type="entry name" value="GGDEF"/>
    <property type="match status" value="1"/>
</dbReference>
<dbReference type="SUPFAM" id="SSF55073">
    <property type="entry name" value="Nucleotide cyclase"/>
    <property type="match status" value="1"/>
</dbReference>
<feature type="transmembrane region" description="Helical" evidence="1">
    <location>
        <begin position="21"/>
        <end position="51"/>
    </location>
</feature>
<dbReference type="Gene3D" id="3.30.70.270">
    <property type="match status" value="1"/>
</dbReference>
<dbReference type="InterPro" id="IPR052155">
    <property type="entry name" value="Biofilm_reg_signaling"/>
</dbReference>
<evidence type="ECO:0000256" key="1">
    <source>
        <dbReference type="SAM" id="Phobius"/>
    </source>
</evidence>
<keyword evidence="1" id="KW-1133">Transmembrane helix</keyword>
<dbReference type="SUPFAM" id="SSF55785">
    <property type="entry name" value="PYP-like sensor domain (PAS domain)"/>
    <property type="match status" value="1"/>
</dbReference>
<dbReference type="InterPro" id="IPR000014">
    <property type="entry name" value="PAS"/>
</dbReference>
<keyword evidence="1" id="KW-0472">Membrane</keyword>
<organism evidence="5 6">
    <name type="scientific">Paraburkholderia solisilvae</name>
    <dbReference type="NCBI Taxonomy" id="624376"/>
    <lineage>
        <taxon>Bacteria</taxon>
        <taxon>Pseudomonadati</taxon>
        <taxon>Pseudomonadota</taxon>
        <taxon>Betaproteobacteria</taxon>
        <taxon>Burkholderiales</taxon>
        <taxon>Burkholderiaceae</taxon>
        <taxon>Paraburkholderia</taxon>
    </lineage>
</organism>
<dbReference type="CDD" id="cd01948">
    <property type="entry name" value="EAL"/>
    <property type="match status" value="1"/>
</dbReference>
<dbReference type="FunFam" id="3.30.70.270:FF:000001">
    <property type="entry name" value="Diguanylate cyclase domain protein"/>
    <property type="match status" value="1"/>
</dbReference>
<dbReference type="PROSITE" id="PS50113">
    <property type="entry name" value="PAC"/>
    <property type="match status" value="1"/>
</dbReference>
<dbReference type="InterPro" id="IPR035965">
    <property type="entry name" value="PAS-like_dom_sf"/>
</dbReference>
<dbReference type="SUPFAM" id="SSF141868">
    <property type="entry name" value="EAL domain-like"/>
    <property type="match status" value="1"/>
</dbReference>
<dbReference type="InterPro" id="IPR013656">
    <property type="entry name" value="PAS_4"/>
</dbReference>
<keyword evidence="1" id="KW-0812">Transmembrane</keyword>
<dbReference type="InterPro" id="IPR000700">
    <property type="entry name" value="PAS-assoc_C"/>
</dbReference>
<reference evidence="5 6" key="1">
    <citation type="submission" date="2020-04" db="EMBL/GenBank/DDBJ databases">
        <authorList>
            <person name="De Canck E."/>
        </authorList>
    </citation>
    <scope>NUCLEOTIDE SEQUENCE [LARGE SCALE GENOMIC DNA]</scope>
    <source>
        <strain evidence="5 6">LMG 29739</strain>
    </source>
</reference>
<dbReference type="EMBL" id="CADIKF010000031">
    <property type="protein sequence ID" value="CAB3762332.1"/>
    <property type="molecule type" value="Genomic_DNA"/>
</dbReference>
<accession>A0A6J5EB00</accession>
<dbReference type="Pfam" id="PF08448">
    <property type="entry name" value="PAS_4"/>
    <property type="match status" value="1"/>
</dbReference>
<dbReference type="AlphaFoldDB" id="A0A6J5EB00"/>
<proteinExistence type="predicted"/>
<dbReference type="InterPro" id="IPR000160">
    <property type="entry name" value="GGDEF_dom"/>
</dbReference>
<dbReference type="Pfam" id="PF00563">
    <property type="entry name" value="EAL"/>
    <property type="match status" value="1"/>
</dbReference>
<dbReference type="InterPro" id="IPR029787">
    <property type="entry name" value="Nucleotide_cyclase"/>
</dbReference>
<dbReference type="InterPro" id="IPR001633">
    <property type="entry name" value="EAL_dom"/>
</dbReference>
<dbReference type="PANTHER" id="PTHR44757:SF4">
    <property type="entry name" value="DIGUANYLATE CYCLASE DGCE-RELATED"/>
    <property type="match status" value="1"/>
</dbReference>
<evidence type="ECO:0008006" key="7">
    <source>
        <dbReference type="Google" id="ProtNLM"/>
    </source>
</evidence>
<dbReference type="PROSITE" id="PS50883">
    <property type="entry name" value="EAL"/>
    <property type="match status" value="1"/>
</dbReference>
<dbReference type="Pfam" id="PF00990">
    <property type="entry name" value="GGDEF"/>
    <property type="match status" value="1"/>
</dbReference>
<evidence type="ECO:0000313" key="5">
    <source>
        <dbReference type="EMBL" id="CAB3762332.1"/>
    </source>
</evidence>
<sequence>MKPISTHRRGRARRVNGASAALLSVWLVAVVMTAIACLSVTVMSLLLAYVAGESQWSKAQKDAVRALERYEHTHAETDYQAFLAHIAVPLADRVGKLEMERPAPDRGVVVDALLKGRIAREDIDGMAWLYRNFRHVPLFSDAVAYWDAGDAYILRLREIGARLHALTHVEGSADGGAAGAIDEIEAVDRQATRAEDGFSRSLDEASHITRDALIVALTTSAVLLLSVVTTFMRRLFARGERLEGELRKSEKLAEVTLASIGDAVIRTDEAGRVTYCNTIAAHMLGRSVAHMHLQPFDTICELRDEASGVRVAPGAQCPRAQRAQGQDDVSQPACYIVRPDGSRLEVDYAATTLRDAQAQVIGVVVVLYDVSAKRKHAAQLVYQATHDELTDLLNRREFERRLESLLAPDAAGAHGYAVMFLDLDQFKIVNDTCGHAAGDELIRRVGATLRACLPDHAVLARLGGDEFGVVLPECATADALEIAGQLCDAVTAIRLPWDGRMLTTGVSIGLVGACACLTSLKEVMKAADVACYMAKENGRNRVHLFSVDDQALSAANAQMEWVARVKTALDDDSLCLYAQPIEPVRRNCARAGERTGDIGGKHRKHDLHDADRALRHDDTHIEVLLRMKDEGGLLVPPARFIEAAERFNLMPAVDRWVIAHAFAALASGCHHARTWSINLSGASLGDEHLFDYIVAQRLRYGISFDRVCFEITETAAITHLHRAIALIDRLRALGCRFALDDFGTGMSSFRYLKHLHVDYLKIDGSFIQGMVHNPVDRAIVQSINQVAHATGKRTIAEFADGAAIVECLADIGVDYVQGYGIGLPAPLDAPEPQRRIARERDALTY</sequence>
<dbReference type="CDD" id="cd00130">
    <property type="entry name" value="PAS"/>
    <property type="match status" value="1"/>
</dbReference>
<dbReference type="PROSITE" id="PS50887">
    <property type="entry name" value="GGDEF"/>
    <property type="match status" value="1"/>
</dbReference>
<keyword evidence="6" id="KW-1185">Reference proteome</keyword>
<dbReference type="InterPro" id="IPR043128">
    <property type="entry name" value="Rev_trsase/Diguanyl_cyclase"/>
</dbReference>
<dbReference type="Proteomes" id="UP000494329">
    <property type="component" value="Unassembled WGS sequence"/>
</dbReference>
<evidence type="ECO:0000259" key="3">
    <source>
        <dbReference type="PROSITE" id="PS50883"/>
    </source>
</evidence>
<feature type="domain" description="EAL" evidence="3">
    <location>
        <begin position="558"/>
        <end position="838"/>
    </location>
</feature>
<evidence type="ECO:0000313" key="6">
    <source>
        <dbReference type="Proteomes" id="UP000494329"/>
    </source>
</evidence>
<dbReference type="SMART" id="SM00052">
    <property type="entry name" value="EAL"/>
    <property type="match status" value="1"/>
</dbReference>
<evidence type="ECO:0000259" key="4">
    <source>
        <dbReference type="PROSITE" id="PS50887"/>
    </source>
</evidence>
<dbReference type="CDD" id="cd01949">
    <property type="entry name" value="GGDEF"/>
    <property type="match status" value="1"/>
</dbReference>
<dbReference type="PANTHER" id="PTHR44757">
    <property type="entry name" value="DIGUANYLATE CYCLASE DGCP"/>
    <property type="match status" value="1"/>
</dbReference>
<protein>
    <recommendedName>
        <fullName evidence="7">EAL domain-containing protein</fullName>
    </recommendedName>
</protein>
<feature type="domain" description="PAC" evidence="2">
    <location>
        <begin position="330"/>
        <end position="382"/>
    </location>
</feature>
<dbReference type="Gene3D" id="3.30.450.20">
    <property type="entry name" value="PAS domain"/>
    <property type="match status" value="1"/>
</dbReference>